<name>A0A7K1TL12_9BACT</name>
<dbReference type="RefSeq" id="WP_157569805.1">
    <property type="nucleotide sequence ID" value="NZ_WQKZ01000009.1"/>
</dbReference>
<reference evidence="3 4" key="1">
    <citation type="submission" date="2019-12" db="EMBL/GenBank/DDBJ databases">
        <title>Hymenobacter sp. HMF4947 Genome sequencing and assembly.</title>
        <authorList>
            <person name="Kang H."/>
            <person name="Cha I."/>
            <person name="Kim H."/>
            <person name="Joh K."/>
        </authorList>
    </citation>
    <scope>NUCLEOTIDE SEQUENCE [LARGE SCALE GENOMIC DNA]</scope>
    <source>
        <strain evidence="3 4">HMF4947</strain>
    </source>
</reference>
<evidence type="ECO:0000313" key="3">
    <source>
        <dbReference type="EMBL" id="MVN79095.1"/>
    </source>
</evidence>
<protein>
    <submittedName>
        <fullName evidence="3">TraG family conjugative transposon ATPase</fullName>
    </submittedName>
</protein>
<evidence type="ECO:0000259" key="1">
    <source>
        <dbReference type="Pfam" id="PF12991"/>
    </source>
</evidence>
<comment type="caution">
    <text evidence="3">The sequence shown here is derived from an EMBL/GenBank/DDBJ whole genome shotgun (WGS) entry which is preliminary data.</text>
</comment>
<dbReference type="Pfam" id="PF12991">
    <property type="entry name" value="DUF3875"/>
    <property type="match status" value="1"/>
</dbReference>
<dbReference type="EMBL" id="WQKZ01000009">
    <property type="protein sequence ID" value="MVN79095.1"/>
    <property type="molecule type" value="Genomic_DNA"/>
</dbReference>
<dbReference type="InterPro" id="IPR043964">
    <property type="entry name" value="P-loop_TraG"/>
</dbReference>
<dbReference type="Gene3D" id="1.10.8.730">
    <property type="match status" value="1"/>
</dbReference>
<organism evidence="3 4">
    <name type="scientific">Hymenobacter ginkgonis</name>
    <dbReference type="NCBI Taxonomy" id="2682976"/>
    <lineage>
        <taxon>Bacteria</taxon>
        <taxon>Pseudomonadati</taxon>
        <taxon>Bacteroidota</taxon>
        <taxon>Cytophagia</taxon>
        <taxon>Cytophagales</taxon>
        <taxon>Hymenobacteraceae</taxon>
        <taxon>Hymenobacter</taxon>
    </lineage>
</organism>
<dbReference type="InterPro" id="IPR053155">
    <property type="entry name" value="F-pilin_assembly_TraC"/>
</dbReference>
<dbReference type="SUPFAM" id="SSF52540">
    <property type="entry name" value="P-loop containing nucleoside triphosphate hydrolases"/>
    <property type="match status" value="1"/>
</dbReference>
<feature type="domain" description="TraG P-loop" evidence="2">
    <location>
        <begin position="416"/>
        <end position="826"/>
    </location>
</feature>
<proteinExistence type="predicted"/>
<dbReference type="Gene3D" id="3.40.50.300">
    <property type="entry name" value="P-loop containing nucleotide triphosphate hydrolases"/>
    <property type="match status" value="1"/>
</dbReference>
<dbReference type="InterPro" id="IPR022509">
    <property type="entry name" value="Conjugation_ATPase_TraG"/>
</dbReference>
<dbReference type="PANTHER" id="PTHR38467">
    <property type="match status" value="1"/>
</dbReference>
<dbReference type="InterPro" id="IPR024451">
    <property type="entry name" value="TraG_N_Bacteroidetes"/>
</dbReference>
<keyword evidence="4" id="KW-1185">Reference proteome</keyword>
<accession>A0A7K1TL12</accession>
<dbReference type="Proteomes" id="UP000441336">
    <property type="component" value="Unassembled WGS sequence"/>
</dbReference>
<dbReference type="AlphaFoldDB" id="A0A7K1TL12"/>
<evidence type="ECO:0000259" key="2">
    <source>
        <dbReference type="Pfam" id="PF19044"/>
    </source>
</evidence>
<feature type="domain" description="TraG N-terminal Bacteroidetes" evidence="1">
    <location>
        <begin position="6"/>
        <end position="56"/>
    </location>
</feature>
<dbReference type="NCBIfam" id="TIGR03783">
    <property type="entry name" value="Bac_Flav_CT_G"/>
    <property type="match status" value="1"/>
</dbReference>
<dbReference type="PANTHER" id="PTHR38467:SF1">
    <property type="entry name" value="CONJUGATIVE TRANSFER: ASSEMBLY"/>
    <property type="match status" value="1"/>
</dbReference>
<gene>
    <name evidence="3" type="primary">traG</name>
    <name evidence="3" type="ORF">GO988_22415</name>
</gene>
<dbReference type="Pfam" id="PF19044">
    <property type="entry name" value="P-loop_TraG"/>
    <property type="match status" value="1"/>
</dbReference>
<dbReference type="InterPro" id="IPR027417">
    <property type="entry name" value="P-loop_NTPase"/>
</dbReference>
<evidence type="ECO:0000313" key="4">
    <source>
        <dbReference type="Proteomes" id="UP000441336"/>
    </source>
</evidence>
<sequence length="836" mass="95670">MSNLLLKSATLESKQPIYKVENNCLISKNADVTLAFRLELPEVFSQSGEDLESLHSVFVKGVRLFPNYTVLHKQDWFVRDTYAPDFKQERTMLQHSYESHFYERPFLNHHCYLFITKTSTGRENWNSLSSLLSRSKIVPKEMMDDKVLNTFFNAVGQFVRLLTDAGIGITQLTDDDICGTEADEATGTLERVGLLEKYLALDLSDSAPMVDIDLTNGLKVGSKTCQCYSLGNLDDMPAYVETDVKYDKLSTDKIPFFIGFAAPVGLLLNCNHIYNQYLFVDDHAKTIKTFEKKRNNLNSLALYSRENAINKEFYDRYLNEAVSDQKQCVRAHANVLVWSEQESEIKELRDITSAAITKMDCRPRENTVDVGGLFWAGIPGNAGDFPGEESFYTFIEQACCLWNVETNYRDSPSTFGIKLSDRLTGKPVHVDISDLPMETGLIGNRNKFILGSSGSGKSFFTNRLMRQYHEQGAHLVLVDVGDSYKGLCDLRGGVYFTYSEQKPISFNPFFVVGKPDVEKRESLKTLLVTLWKREDERVSQAEYVSLSTAITQYYQLLANTPSMRPSFNTFYEYLYGPFREYLEKEKVRDQDFDMQNFLYVLKPFYRGGEYDYLLNSEEDLNLVQESFIVFELDNIKDHPILFPVVTLIIMDTFISKMRTLKGIKKVILIEEAWKAIAKEGMAEYIKYLFKTVRKFDGEALVVTQEIDDIIGNTIVKDTIINNSDCRVLLDMNKFIKRFEEIQRMMGLSDKEKSQVLSINLDNRRGPKYKEVWIGLGGKESKVYGVEASLEEYATYTTNQKEKTHLFKKVTEGGMSLPAAIKSFAQELREQHATKAA</sequence>